<keyword evidence="3" id="KW-1185">Reference proteome</keyword>
<name>A0ABP9X1F3_9CHLR</name>
<dbReference type="PROSITE" id="PS51257">
    <property type="entry name" value="PROKAR_LIPOPROTEIN"/>
    <property type="match status" value="1"/>
</dbReference>
<dbReference type="EMBL" id="BAABRU010000006">
    <property type="protein sequence ID" value="GAA5528280.1"/>
    <property type="molecule type" value="Genomic_DNA"/>
</dbReference>
<keyword evidence="1" id="KW-0732">Signal</keyword>
<accession>A0ABP9X1F3</accession>
<protein>
    <submittedName>
        <fullName evidence="2">Uncharacterized protein</fullName>
    </submittedName>
</protein>
<dbReference type="RefSeq" id="WP_345721892.1">
    <property type="nucleotide sequence ID" value="NZ_BAABRU010000006.1"/>
</dbReference>
<comment type="caution">
    <text evidence="2">The sequence shown here is derived from an EMBL/GenBank/DDBJ whole genome shotgun (WGS) entry which is preliminary data.</text>
</comment>
<gene>
    <name evidence="2" type="ORF">Hgul01_02078</name>
</gene>
<sequence>MRQRRWVISLFTIVLVGCSNVQASNITPSVIPLPTATPEPSVKPLPSVTPEPSVKPLPLETTLPIVPTAVPLATATQIEPPTVVLPTLELATATTAMPSADQLPLEACQQAVQTEATQYNISKFSPDLMRVTPINPNTWELVSTATVSFDNPNSATFELLWLCEVMLDANQQWSINKVYYTSQW</sequence>
<evidence type="ECO:0000256" key="1">
    <source>
        <dbReference type="SAM" id="SignalP"/>
    </source>
</evidence>
<evidence type="ECO:0000313" key="2">
    <source>
        <dbReference type="EMBL" id="GAA5528280.1"/>
    </source>
</evidence>
<proteinExistence type="predicted"/>
<dbReference type="Proteomes" id="UP001428290">
    <property type="component" value="Unassembled WGS sequence"/>
</dbReference>
<reference evidence="2 3" key="1">
    <citation type="submission" date="2024-02" db="EMBL/GenBank/DDBJ databases">
        <title>Herpetosiphon gulosus NBRC 112829.</title>
        <authorList>
            <person name="Ichikawa N."/>
            <person name="Katano-Makiyama Y."/>
            <person name="Hidaka K."/>
        </authorList>
    </citation>
    <scope>NUCLEOTIDE SEQUENCE [LARGE SCALE GENOMIC DNA]</scope>
    <source>
        <strain evidence="2 3">NBRC 112829</strain>
    </source>
</reference>
<evidence type="ECO:0000313" key="3">
    <source>
        <dbReference type="Proteomes" id="UP001428290"/>
    </source>
</evidence>
<feature type="signal peptide" evidence="1">
    <location>
        <begin position="1"/>
        <end position="23"/>
    </location>
</feature>
<organism evidence="2 3">
    <name type="scientific">Herpetosiphon gulosus</name>
    <dbReference type="NCBI Taxonomy" id="1973496"/>
    <lineage>
        <taxon>Bacteria</taxon>
        <taxon>Bacillati</taxon>
        <taxon>Chloroflexota</taxon>
        <taxon>Chloroflexia</taxon>
        <taxon>Herpetosiphonales</taxon>
        <taxon>Herpetosiphonaceae</taxon>
        <taxon>Herpetosiphon</taxon>
    </lineage>
</organism>
<feature type="chain" id="PRO_5046066066" evidence="1">
    <location>
        <begin position="24"/>
        <end position="184"/>
    </location>
</feature>